<keyword evidence="6 8" id="KW-1133">Transmembrane helix</keyword>
<feature type="transmembrane region" description="Helical" evidence="8">
    <location>
        <begin position="100"/>
        <end position="117"/>
    </location>
</feature>
<dbReference type="AlphaFoldDB" id="A0A2D1KRD4"/>
<feature type="domain" description="ABC transmembrane type-1" evidence="9">
    <location>
        <begin position="21"/>
        <end position="222"/>
    </location>
</feature>
<feature type="transmembrane region" description="Helical" evidence="8">
    <location>
        <begin position="151"/>
        <end position="172"/>
    </location>
</feature>
<dbReference type="EMBL" id="CP017697">
    <property type="protein sequence ID" value="ATO44639.1"/>
    <property type="molecule type" value="Genomic_DNA"/>
</dbReference>
<evidence type="ECO:0000256" key="2">
    <source>
        <dbReference type="ARBA" id="ARBA00022448"/>
    </source>
</evidence>
<dbReference type="Pfam" id="PF00528">
    <property type="entry name" value="BPD_transp_1"/>
    <property type="match status" value="1"/>
</dbReference>
<evidence type="ECO:0000256" key="8">
    <source>
        <dbReference type="RuleBase" id="RU363032"/>
    </source>
</evidence>
<dbReference type="NCBIfam" id="TIGR01726">
    <property type="entry name" value="HEQRo_perm_3TM"/>
    <property type="match status" value="1"/>
</dbReference>
<evidence type="ECO:0000256" key="3">
    <source>
        <dbReference type="ARBA" id="ARBA00022475"/>
    </source>
</evidence>
<evidence type="ECO:0000256" key="1">
    <source>
        <dbReference type="ARBA" id="ARBA00004651"/>
    </source>
</evidence>
<comment type="subcellular location">
    <subcellularLocation>
        <location evidence="1 8">Cell membrane</location>
        <topology evidence="1 8">Multi-pass membrane protein</topology>
    </subcellularLocation>
</comment>
<evidence type="ECO:0000256" key="6">
    <source>
        <dbReference type="ARBA" id="ARBA00022989"/>
    </source>
</evidence>
<evidence type="ECO:0000256" key="4">
    <source>
        <dbReference type="ARBA" id="ARBA00022692"/>
    </source>
</evidence>
<gene>
    <name evidence="10" type="ORF">LC20004_12300</name>
</gene>
<keyword evidence="7 8" id="KW-0472">Membrane</keyword>
<dbReference type="GO" id="GO:0043190">
    <property type="term" value="C:ATP-binding cassette (ABC) transporter complex"/>
    <property type="evidence" value="ECO:0007669"/>
    <property type="project" value="InterPro"/>
</dbReference>
<evidence type="ECO:0000313" key="11">
    <source>
        <dbReference type="Proteomes" id="UP000223559"/>
    </source>
</evidence>
<dbReference type="GO" id="GO:0022857">
    <property type="term" value="F:transmembrane transporter activity"/>
    <property type="evidence" value="ECO:0007669"/>
    <property type="project" value="InterPro"/>
</dbReference>
<proteinExistence type="inferred from homology"/>
<dbReference type="GO" id="GO:0006865">
    <property type="term" value="P:amino acid transport"/>
    <property type="evidence" value="ECO:0007669"/>
    <property type="project" value="UniProtKB-KW"/>
</dbReference>
<evidence type="ECO:0000259" key="9">
    <source>
        <dbReference type="PROSITE" id="PS50928"/>
    </source>
</evidence>
<reference evidence="10 11" key="1">
    <citation type="submission" date="2016-10" db="EMBL/GenBank/DDBJ databases">
        <title>The whole genome sequencing and assembly of L. cotyniformis subsp. torquens DSM 20004 strain.</title>
        <authorList>
            <person name="Park M.-K."/>
            <person name="Lee Y.-J."/>
            <person name="Yi H."/>
            <person name="Bahn Y.-S."/>
            <person name="Kim J.F."/>
            <person name="Lee D.-W."/>
        </authorList>
    </citation>
    <scope>NUCLEOTIDE SEQUENCE [LARGE SCALE GENOMIC DNA]</scope>
    <source>
        <strain evidence="10 11">DSM 20004</strain>
    </source>
</reference>
<dbReference type="KEGG" id="lcy:LC20004_12300"/>
<dbReference type="SUPFAM" id="SSF161098">
    <property type="entry name" value="MetI-like"/>
    <property type="match status" value="1"/>
</dbReference>
<keyword evidence="3" id="KW-1003">Cell membrane</keyword>
<dbReference type="PANTHER" id="PTHR30614">
    <property type="entry name" value="MEMBRANE COMPONENT OF AMINO ACID ABC TRANSPORTER"/>
    <property type="match status" value="1"/>
</dbReference>
<protein>
    <submittedName>
        <fullName evidence="10">Amino acid ABC transporter permease</fullName>
    </submittedName>
</protein>
<evidence type="ECO:0000313" key="10">
    <source>
        <dbReference type="EMBL" id="ATO44639.1"/>
    </source>
</evidence>
<dbReference type="Proteomes" id="UP000223559">
    <property type="component" value="Chromosome"/>
</dbReference>
<dbReference type="InterPro" id="IPR000515">
    <property type="entry name" value="MetI-like"/>
</dbReference>
<name>A0A2D1KRD4_9LACO</name>
<dbReference type="RefSeq" id="WP_010014045.1">
    <property type="nucleotide sequence ID" value="NZ_AEOS01000241.1"/>
</dbReference>
<keyword evidence="4 8" id="KW-0812">Transmembrane</keyword>
<keyword evidence="2 8" id="KW-0813">Transport</keyword>
<dbReference type="PANTHER" id="PTHR30614:SF0">
    <property type="entry name" value="L-CYSTINE TRANSPORT SYSTEM PERMEASE PROTEIN TCYL"/>
    <property type="match status" value="1"/>
</dbReference>
<evidence type="ECO:0000256" key="5">
    <source>
        <dbReference type="ARBA" id="ARBA00022970"/>
    </source>
</evidence>
<evidence type="ECO:0000256" key="7">
    <source>
        <dbReference type="ARBA" id="ARBA00023136"/>
    </source>
</evidence>
<organism evidence="10 11">
    <name type="scientific">Loigolactobacillus coryniformis subsp. torquens DSM 20004 = KCTC 3535</name>
    <dbReference type="NCBI Taxonomy" id="1423822"/>
    <lineage>
        <taxon>Bacteria</taxon>
        <taxon>Bacillati</taxon>
        <taxon>Bacillota</taxon>
        <taxon>Bacilli</taxon>
        <taxon>Lactobacillales</taxon>
        <taxon>Lactobacillaceae</taxon>
        <taxon>Loigolactobacillus</taxon>
    </lineage>
</organism>
<keyword evidence="5" id="KW-0029">Amino-acid transport</keyword>
<dbReference type="OrthoDB" id="9805999at2"/>
<feature type="transmembrane region" description="Helical" evidence="8">
    <location>
        <begin position="203"/>
        <end position="222"/>
    </location>
</feature>
<dbReference type="Gene3D" id="1.10.3720.10">
    <property type="entry name" value="MetI-like"/>
    <property type="match status" value="1"/>
</dbReference>
<feature type="transmembrane region" description="Helical" evidence="8">
    <location>
        <begin position="25"/>
        <end position="45"/>
    </location>
</feature>
<sequence length="263" mass="29513">MAKVFDPQLVLRDIPKLLAYLPETLLITVISLVIGLILGLGIAMVKIHRVPVIDRLLAIFVSFTRGTPILVQLYVTYYGIPIVLQYINHYWGTHFNVNNVPGLLFVLVTFALNEAAYNSENIRGALQAVDAGEIEAATALGETQWQILRRIIVPEAFVIALPTLGNALISLMKNTSLAFVVSVVEMTARGQIIAGNDYRYFEVYLALAIIYWGLTIITEQLIRLVEKRITRFQQQQVPQPAKKLRFNLLKRPASIVKRGETLD</sequence>
<comment type="similarity">
    <text evidence="8">Belongs to the binding-protein-dependent transport system permease family.</text>
</comment>
<dbReference type="InterPro" id="IPR035906">
    <property type="entry name" value="MetI-like_sf"/>
</dbReference>
<keyword evidence="11" id="KW-1185">Reference proteome</keyword>
<dbReference type="PROSITE" id="PS50928">
    <property type="entry name" value="ABC_TM1"/>
    <property type="match status" value="1"/>
</dbReference>
<accession>A0A2D1KRD4</accession>
<feature type="transmembrane region" description="Helical" evidence="8">
    <location>
        <begin position="57"/>
        <end position="80"/>
    </location>
</feature>
<dbReference type="InterPro" id="IPR043429">
    <property type="entry name" value="ArtM/GltK/GlnP/TcyL/YhdX-like"/>
</dbReference>
<dbReference type="InterPro" id="IPR010065">
    <property type="entry name" value="AA_ABC_transptr_permease_3TM"/>
</dbReference>
<dbReference type="CDD" id="cd06261">
    <property type="entry name" value="TM_PBP2"/>
    <property type="match status" value="1"/>
</dbReference>